<dbReference type="InterPro" id="IPR011050">
    <property type="entry name" value="Pectin_lyase_fold/virulence"/>
</dbReference>
<dbReference type="UniPathway" id="UPA00545">
    <property type="reaction ID" value="UER00823"/>
</dbReference>
<dbReference type="SUPFAM" id="SSF51126">
    <property type="entry name" value="Pectin lyase-like"/>
    <property type="match status" value="1"/>
</dbReference>
<keyword evidence="6" id="KW-0378">Hydrolase</keyword>
<protein>
    <recommendedName>
        <fullName evidence="13">Pectinesterase</fullName>
    </recommendedName>
</protein>
<evidence type="ECO:0008006" key="13">
    <source>
        <dbReference type="Google" id="ProtNLM"/>
    </source>
</evidence>
<comment type="similarity">
    <text evidence="4">In the C-terminal section; belongs to the pectinesterase family.</text>
</comment>
<evidence type="ECO:0000313" key="11">
    <source>
        <dbReference type="EMBL" id="KAF5480672.1"/>
    </source>
</evidence>
<evidence type="ECO:0000256" key="5">
    <source>
        <dbReference type="ARBA" id="ARBA00022512"/>
    </source>
</evidence>
<keyword evidence="5" id="KW-0134">Cell wall</keyword>
<name>A0A833YC02_JUGRE</name>
<comment type="subcellular location">
    <subcellularLocation>
        <location evidence="1">Secreted</location>
        <location evidence="1">Cell wall</location>
    </subcellularLocation>
</comment>
<dbReference type="GO" id="GO:0042545">
    <property type="term" value="P:cell wall modification"/>
    <property type="evidence" value="ECO:0007669"/>
    <property type="project" value="InterPro"/>
</dbReference>
<reference evidence="11" key="2">
    <citation type="submission" date="2020-03" db="EMBL/GenBank/DDBJ databases">
        <title>Walnut 2.0.</title>
        <authorList>
            <person name="Marrano A."/>
            <person name="Britton M."/>
            <person name="Zimin A.V."/>
            <person name="Zaini P.A."/>
            <person name="Workman R."/>
            <person name="Puiu D."/>
            <person name="Bianco L."/>
            <person name="Allen B.J."/>
            <person name="Troggio M."/>
            <person name="Leslie C.A."/>
            <person name="Timp W."/>
            <person name="Dendekar A."/>
            <person name="Salzberg S.L."/>
            <person name="Neale D.B."/>
        </authorList>
    </citation>
    <scope>NUCLEOTIDE SEQUENCE</scope>
    <source>
        <tissue evidence="11">Leaves</tissue>
    </source>
</reference>
<dbReference type="InterPro" id="IPR006501">
    <property type="entry name" value="Pectinesterase_inhib_dom"/>
</dbReference>
<evidence type="ECO:0000256" key="1">
    <source>
        <dbReference type="ARBA" id="ARBA00004191"/>
    </source>
</evidence>
<dbReference type="Pfam" id="PF04043">
    <property type="entry name" value="PMEI"/>
    <property type="match status" value="1"/>
</dbReference>
<evidence type="ECO:0000259" key="9">
    <source>
        <dbReference type="Pfam" id="PF01095"/>
    </source>
</evidence>
<evidence type="ECO:0000256" key="6">
    <source>
        <dbReference type="ARBA" id="ARBA00022801"/>
    </source>
</evidence>
<dbReference type="AlphaFoldDB" id="A0A833YC02"/>
<dbReference type="Gene3D" id="2.160.20.10">
    <property type="entry name" value="Single-stranded right-handed beta-helix, Pectin lyase-like"/>
    <property type="match status" value="1"/>
</dbReference>
<feature type="non-terminal residue" evidence="11">
    <location>
        <position position="1"/>
    </location>
</feature>
<feature type="region of interest" description="Disordered" evidence="8">
    <location>
        <begin position="166"/>
        <end position="192"/>
    </location>
</feature>
<evidence type="ECO:0000256" key="4">
    <source>
        <dbReference type="ARBA" id="ARBA00007786"/>
    </source>
</evidence>
<dbReference type="Gene3D" id="1.20.140.40">
    <property type="entry name" value="Invertase/pectin methylesterase inhibitor family protein"/>
    <property type="match status" value="1"/>
</dbReference>
<comment type="caution">
    <text evidence="11">The sequence shown here is derived from an EMBL/GenBank/DDBJ whole genome shotgun (WGS) entry which is preliminary data.</text>
</comment>
<sequence>METYPMWLAEARPPQAAELSPARPKWSGKHSLLAALYRRLHHRDSPPQFRKLYSNAHSVWESYKAKELVNLVDPTLKMNFLEEEAGRFFKVDLFCAQETVKHRPRMSMVVKMLNNEMDMKMQTSAEDVVGEGEMETCAMRTGGDSFCLRSRGREWVKRKTNKVSVPGGAFTSTGKVKREETSLTQSNQVPPNPTPLQLIQSAIWVSSQNLHTAQSMVKSILDSSAGNVNRTSAAKNCMESLTSSEYRISRTTEDALPHGRIKDARIWMSASLLYQQDCWSALNCFEKKNPFFLCLNHSGIAVLGDGFMASGLTIQNTAGPDKHQAVAFRSDSDLSVIENCEFLGHQDTLYARSLRQFYKSCRIQGNVDFIFGNSASVFQDCQILICPRQVDPAKGEKNTITAHSRNDPAQSTGFVFRNCLINGTKEYMVLYHNNPKVHLNYLGRPWKLYSRTVFIHCNLEALITPEGW</sequence>
<dbReference type="Pfam" id="PF01095">
    <property type="entry name" value="Pectinesterase"/>
    <property type="match status" value="1"/>
</dbReference>
<evidence type="ECO:0000256" key="2">
    <source>
        <dbReference type="ARBA" id="ARBA00005184"/>
    </source>
</evidence>
<comment type="pathway">
    <text evidence="2">Glycan metabolism; pectin degradation; 2-dehydro-3-deoxy-D-gluconate from pectin: step 1/5.</text>
</comment>
<dbReference type="GO" id="GO:0045490">
    <property type="term" value="P:pectin catabolic process"/>
    <property type="evidence" value="ECO:0007669"/>
    <property type="project" value="UniProtKB-UniPathway"/>
</dbReference>
<proteinExistence type="inferred from homology"/>
<evidence type="ECO:0000256" key="3">
    <source>
        <dbReference type="ARBA" id="ARBA00006027"/>
    </source>
</evidence>
<reference evidence="11" key="1">
    <citation type="submission" date="2015-10" db="EMBL/GenBank/DDBJ databases">
        <authorList>
            <person name="Martinez-Garcia P.J."/>
            <person name="Crepeau M.W."/>
            <person name="Puiu D."/>
            <person name="Gonzalez-Ibeas D."/>
            <person name="Whalen J."/>
            <person name="Stevens K."/>
            <person name="Paul R."/>
            <person name="Butterfield T."/>
            <person name="Britton M."/>
            <person name="Reagan R."/>
            <person name="Chakraborty S."/>
            <person name="Walawage S.L."/>
            <person name="Vasquez-Gross H.A."/>
            <person name="Cardeno C."/>
            <person name="Famula R."/>
            <person name="Pratt K."/>
            <person name="Kuruganti S."/>
            <person name="Aradhya M.K."/>
            <person name="Leslie C.A."/>
            <person name="Dandekar A.M."/>
            <person name="Salzberg S.L."/>
            <person name="Wegrzyn J.L."/>
            <person name="Langley C.H."/>
            <person name="Neale D.B."/>
        </authorList>
    </citation>
    <scope>NUCLEOTIDE SEQUENCE</scope>
    <source>
        <tissue evidence="11">Leaves</tissue>
    </source>
</reference>
<organism evidence="11 12">
    <name type="scientific">Juglans regia</name>
    <name type="common">English walnut</name>
    <dbReference type="NCBI Taxonomy" id="51240"/>
    <lineage>
        <taxon>Eukaryota</taxon>
        <taxon>Viridiplantae</taxon>
        <taxon>Streptophyta</taxon>
        <taxon>Embryophyta</taxon>
        <taxon>Tracheophyta</taxon>
        <taxon>Spermatophyta</taxon>
        <taxon>Magnoliopsida</taxon>
        <taxon>eudicotyledons</taxon>
        <taxon>Gunneridae</taxon>
        <taxon>Pentapetalae</taxon>
        <taxon>rosids</taxon>
        <taxon>fabids</taxon>
        <taxon>Fagales</taxon>
        <taxon>Juglandaceae</taxon>
        <taxon>Juglans</taxon>
    </lineage>
</organism>
<feature type="domain" description="Pectinesterase catalytic" evidence="9">
    <location>
        <begin position="296"/>
        <end position="468"/>
    </location>
</feature>
<dbReference type="Gene3D" id="1.10.510.10">
    <property type="entry name" value="Transferase(Phosphotransferase) domain 1"/>
    <property type="match status" value="1"/>
</dbReference>
<dbReference type="GO" id="GO:0030599">
    <property type="term" value="F:pectinesterase activity"/>
    <property type="evidence" value="ECO:0007669"/>
    <property type="project" value="InterPro"/>
</dbReference>
<dbReference type="PANTHER" id="PTHR31707">
    <property type="entry name" value="PECTINESTERASE"/>
    <property type="match status" value="1"/>
</dbReference>
<dbReference type="GO" id="GO:0004857">
    <property type="term" value="F:enzyme inhibitor activity"/>
    <property type="evidence" value="ECO:0007669"/>
    <property type="project" value="InterPro"/>
</dbReference>
<evidence type="ECO:0000313" key="12">
    <source>
        <dbReference type="Proteomes" id="UP000619265"/>
    </source>
</evidence>
<gene>
    <name evidence="11" type="ORF">F2P56_001405</name>
</gene>
<evidence type="ECO:0000256" key="7">
    <source>
        <dbReference type="ARBA" id="ARBA00023085"/>
    </source>
</evidence>
<dbReference type="InterPro" id="IPR012334">
    <property type="entry name" value="Pectin_lyas_fold"/>
</dbReference>
<dbReference type="SUPFAM" id="SSF101148">
    <property type="entry name" value="Plant invertase/pectin methylesterase inhibitor"/>
    <property type="match status" value="1"/>
</dbReference>
<evidence type="ECO:0000259" key="10">
    <source>
        <dbReference type="Pfam" id="PF04043"/>
    </source>
</evidence>
<accession>A0A833YC02</accession>
<feature type="domain" description="Pectinesterase inhibitor" evidence="10">
    <location>
        <begin position="182"/>
        <end position="283"/>
    </location>
</feature>
<dbReference type="InterPro" id="IPR000070">
    <property type="entry name" value="Pectinesterase_cat"/>
</dbReference>
<feature type="compositionally biased region" description="Polar residues" evidence="8">
    <location>
        <begin position="182"/>
        <end position="192"/>
    </location>
</feature>
<dbReference type="Gramene" id="Jr01_15080_p1">
    <property type="protein sequence ID" value="cds.Jr01_15080_p1"/>
    <property type="gene ID" value="Jr01_15080"/>
</dbReference>
<dbReference type="EMBL" id="LIHL02000001">
    <property type="protein sequence ID" value="KAF5480672.1"/>
    <property type="molecule type" value="Genomic_DNA"/>
</dbReference>
<evidence type="ECO:0000256" key="8">
    <source>
        <dbReference type="SAM" id="MobiDB-lite"/>
    </source>
</evidence>
<dbReference type="Proteomes" id="UP000619265">
    <property type="component" value="Unassembled WGS sequence"/>
</dbReference>
<dbReference type="InterPro" id="IPR035513">
    <property type="entry name" value="Invertase/methylesterase_inhib"/>
</dbReference>
<comment type="similarity">
    <text evidence="3">In the N-terminal section; belongs to the PMEI family.</text>
</comment>
<keyword evidence="5" id="KW-0964">Secreted</keyword>
<keyword evidence="7" id="KW-0063">Aspartyl esterase</keyword>